<name>A0A316GMZ6_9RHOB</name>
<accession>A0A316GMZ6</accession>
<sequence length="42" mass="4668">MPRGVTLTAFTVIALLLFYLLQGCQPFMVPDLDSMRNPLRAG</sequence>
<evidence type="ECO:0000313" key="2">
    <source>
        <dbReference type="Proteomes" id="UP000245708"/>
    </source>
</evidence>
<comment type="caution">
    <text evidence="1">The sequence shown here is derived from an EMBL/GenBank/DDBJ whole genome shotgun (WGS) entry which is preliminary data.</text>
</comment>
<dbReference type="EMBL" id="QGGW01000002">
    <property type="protein sequence ID" value="PWK61320.1"/>
    <property type="molecule type" value="Genomic_DNA"/>
</dbReference>
<keyword evidence="2" id="KW-1185">Reference proteome</keyword>
<protein>
    <recommendedName>
        <fullName evidence="3">Lipoprotein</fullName>
    </recommendedName>
</protein>
<evidence type="ECO:0008006" key="3">
    <source>
        <dbReference type="Google" id="ProtNLM"/>
    </source>
</evidence>
<organism evidence="1 2">
    <name type="scientific">Roseicyclus mahoneyensis</name>
    <dbReference type="NCBI Taxonomy" id="164332"/>
    <lineage>
        <taxon>Bacteria</taxon>
        <taxon>Pseudomonadati</taxon>
        <taxon>Pseudomonadota</taxon>
        <taxon>Alphaproteobacteria</taxon>
        <taxon>Rhodobacterales</taxon>
        <taxon>Roseobacteraceae</taxon>
        <taxon>Roseicyclus</taxon>
    </lineage>
</organism>
<dbReference type="Proteomes" id="UP000245708">
    <property type="component" value="Unassembled WGS sequence"/>
</dbReference>
<dbReference type="AlphaFoldDB" id="A0A316GMZ6"/>
<evidence type="ECO:0000313" key="1">
    <source>
        <dbReference type="EMBL" id="PWK61320.1"/>
    </source>
</evidence>
<dbReference type="PROSITE" id="PS51257">
    <property type="entry name" value="PROKAR_LIPOPROTEIN"/>
    <property type="match status" value="1"/>
</dbReference>
<proteinExistence type="predicted"/>
<reference evidence="1 2" key="1">
    <citation type="submission" date="2018-05" db="EMBL/GenBank/DDBJ databases">
        <title>Genomic Encyclopedia of Type Strains, Phase IV (KMG-IV): sequencing the most valuable type-strain genomes for metagenomic binning, comparative biology and taxonomic classification.</title>
        <authorList>
            <person name="Goeker M."/>
        </authorList>
    </citation>
    <scope>NUCLEOTIDE SEQUENCE [LARGE SCALE GENOMIC DNA]</scope>
    <source>
        <strain evidence="1 2">DSM 16097</strain>
    </source>
</reference>
<gene>
    <name evidence="1" type="ORF">C7455_1025</name>
</gene>